<name>A0A0B6YXX5_9EUPU</name>
<evidence type="ECO:0000313" key="2">
    <source>
        <dbReference type="EMBL" id="CEK60551.1"/>
    </source>
</evidence>
<sequence length="129" mass="14793">QIKTSDLFAVQNLNICNETGMEIDPFPLVNSGQTAESRVSCPFTGGYNMQAYFPQPNNSIICNDLILLMRMESECDKGEGITFDFRADKCIPKDLPKNQKQKAHCVAHWTQDRYTFIILQHEVVKSQWF</sequence>
<dbReference type="EMBL" id="HACG01013686">
    <property type="protein sequence ID" value="CEK60551.1"/>
    <property type="molecule type" value="Transcribed_RNA"/>
</dbReference>
<evidence type="ECO:0000259" key="1">
    <source>
        <dbReference type="Pfam" id="PF23069"/>
    </source>
</evidence>
<accession>A0A0B6YXX5</accession>
<feature type="non-terminal residue" evidence="2">
    <location>
        <position position="1"/>
    </location>
</feature>
<feature type="non-terminal residue" evidence="2">
    <location>
        <position position="129"/>
    </location>
</feature>
<gene>
    <name evidence="2" type="primary">ORF39726</name>
</gene>
<proteinExistence type="predicted"/>
<dbReference type="Pfam" id="PF23069">
    <property type="entry name" value="DUF7042"/>
    <property type="match status" value="1"/>
</dbReference>
<feature type="domain" description="DUF7042" evidence="1">
    <location>
        <begin position="38"/>
        <end position="121"/>
    </location>
</feature>
<organism evidence="2">
    <name type="scientific">Arion vulgaris</name>
    <dbReference type="NCBI Taxonomy" id="1028688"/>
    <lineage>
        <taxon>Eukaryota</taxon>
        <taxon>Metazoa</taxon>
        <taxon>Spiralia</taxon>
        <taxon>Lophotrochozoa</taxon>
        <taxon>Mollusca</taxon>
        <taxon>Gastropoda</taxon>
        <taxon>Heterobranchia</taxon>
        <taxon>Euthyneura</taxon>
        <taxon>Panpulmonata</taxon>
        <taxon>Eupulmonata</taxon>
        <taxon>Stylommatophora</taxon>
        <taxon>Helicina</taxon>
        <taxon>Arionoidea</taxon>
        <taxon>Arionidae</taxon>
        <taxon>Arion</taxon>
    </lineage>
</organism>
<protein>
    <recommendedName>
        <fullName evidence="1">DUF7042 domain-containing protein</fullName>
    </recommendedName>
</protein>
<dbReference type="AlphaFoldDB" id="A0A0B6YXX5"/>
<dbReference type="InterPro" id="IPR055470">
    <property type="entry name" value="DUF7042"/>
</dbReference>
<reference evidence="2" key="1">
    <citation type="submission" date="2014-12" db="EMBL/GenBank/DDBJ databases">
        <title>Insight into the proteome of Arion vulgaris.</title>
        <authorList>
            <person name="Aradska J."/>
            <person name="Bulat T."/>
            <person name="Smidak R."/>
            <person name="Sarate P."/>
            <person name="Gangsoo J."/>
            <person name="Sialana F."/>
            <person name="Bilban M."/>
            <person name="Lubec G."/>
        </authorList>
    </citation>
    <scope>NUCLEOTIDE SEQUENCE</scope>
    <source>
        <tissue evidence="2">Skin</tissue>
    </source>
</reference>